<comment type="caution">
    <text evidence="2">The sequence shown here is derived from an EMBL/GenBank/DDBJ whole genome shotgun (WGS) entry which is preliminary data.</text>
</comment>
<keyword evidence="3" id="KW-1185">Reference proteome</keyword>
<feature type="region of interest" description="Disordered" evidence="1">
    <location>
        <begin position="47"/>
        <end position="79"/>
    </location>
</feature>
<organism evidence="2 3">
    <name type="scientific">Chionoecetes opilio</name>
    <name type="common">Atlantic snow crab</name>
    <name type="synonym">Cancer opilio</name>
    <dbReference type="NCBI Taxonomy" id="41210"/>
    <lineage>
        <taxon>Eukaryota</taxon>
        <taxon>Metazoa</taxon>
        <taxon>Ecdysozoa</taxon>
        <taxon>Arthropoda</taxon>
        <taxon>Crustacea</taxon>
        <taxon>Multicrustacea</taxon>
        <taxon>Malacostraca</taxon>
        <taxon>Eumalacostraca</taxon>
        <taxon>Eucarida</taxon>
        <taxon>Decapoda</taxon>
        <taxon>Pleocyemata</taxon>
        <taxon>Brachyura</taxon>
        <taxon>Eubrachyura</taxon>
        <taxon>Majoidea</taxon>
        <taxon>Majidae</taxon>
        <taxon>Chionoecetes</taxon>
    </lineage>
</organism>
<evidence type="ECO:0000256" key="1">
    <source>
        <dbReference type="SAM" id="MobiDB-lite"/>
    </source>
</evidence>
<dbReference type="AlphaFoldDB" id="A0A8J5CVT7"/>
<sequence length="116" mass="13412">MKVREDCTPQGRRYDQRWVFLVTGVRTMFPWQERWRRILKYWRRASGPQSFRSAQPSLATLSPQEPETPRPVQPLPPFDEGPQNAHLVLGCRGRGCGHGCASQALFIVFVLSFWPT</sequence>
<dbReference type="EMBL" id="JACEEZ010012126">
    <property type="protein sequence ID" value="KAG0720857.1"/>
    <property type="molecule type" value="Genomic_DNA"/>
</dbReference>
<gene>
    <name evidence="2" type="ORF">GWK47_006582</name>
</gene>
<evidence type="ECO:0000313" key="2">
    <source>
        <dbReference type="EMBL" id="KAG0720857.1"/>
    </source>
</evidence>
<dbReference type="Proteomes" id="UP000770661">
    <property type="component" value="Unassembled WGS sequence"/>
</dbReference>
<evidence type="ECO:0000313" key="3">
    <source>
        <dbReference type="Proteomes" id="UP000770661"/>
    </source>
</evidence>
<accession>A0A8J5CVT7</accession>
<reference evidence="2" key="1">
    <citation type="submission" date="2020-07" db="EMBL/GenBank/DDBJ databases">
        <title>The High-quality genome of the commercially important snow crab, Chionoecetes opilio.</title>
        <authorList>
            <person name="Jeong J.-H."/>
            <person name="Ryu S."/>
        </authorList>
    </citation>
    <scope>NUCLEOTIDE SEQUENCE</scope>
    <source>
        <strain evidence="2">MADBK_172401_WGS</strain>
        <tissue evidence="2">Digestive gland</tissue>
    </source>
</reference>
<feature type="compositionally biased region" description="Pro residues" evidence="1">
    <location>
        <begin position="69"/>
        <end position="79"/>
    </location>
</feature>
<feature type="compositionally biased region" description="Polar residues" evidence="1">
    <location>
        <begin position="47"/>
        <end position="65"/>
    </location>
</feature>
<name>A0A8J5CVT7_CHIOP</name>
<proteinExistence type="predicted"/>
<protein>
    <submittedName>
        <fullName evidence="2">Uncharacterized protein</fullName>
    </submittedName>
</protein>